<dbReference type="GO" id="GO:0019825">
    <property type="term" value="F:oxygen binding"/>
    <property type="evidence" value="ECO:0007669"/>
    <property type="project" value="InterPro"/>
</dbReference>
<dbReference type="InterPro" id="IPR009050">
    <property type="entry name" value="Globin-like_sf"/>
</dbReference>
<feature type="region of interest" description="Disordered" evidence="1">
    <location>
        <begin position="1"/>
        <end position="34"/>
    </location>
</feature>
<dbReference type="Pfam" id="PF00615">
    <property type="entry name" value="RGS"/>
    <property type="match status" value="1"/>
</dbReference>
<dbReference type="InterPro" id="IPR012292">
    <property type="entry name" value="Globin/Proto"/>
</dbReference>
<feature type="region of interest" description="Disordered" evidence="1">
    <location>
        <begin position="50"/>
        <end position="74"/>
    </location>
</feature>
<comment type="caution">
    <text evidence="3">The sequence shown here is derived from an EMBL/GenBank/DDBJ whole genome shotgun (WGS) entry which is preliminary data.</text>
</comment>
<name>X6P3R6_RETFI</name>
<dbReference type="InterPro" id="IPR036305">
    <property type="entry name" value="RGS_sf"/>
</dbReference>
<dbReference type="GO" id="GO:0020037">
    <property type="term" value="F:heme binding"/>
    <property type="evidence" value="ECO:0007669"/>
    <property type="project" value="InterPro"/>
</dbReference>
<evidence type="ECO:0000256" key="1">
    <source>
        <dbReference type="SAM" id="MobiDB-lite"/>
    </source>
</evidence>
<dbReference type="EMBL" id="ASPP01003886">
    <property type="protein sequence ID" value="ETO32836.1"/>
    <property type="molecule type" value="Genomic_DNA"/>
</dbReference>
<feature type="domain" description="RGS" evidence="2">
    <location>
        <begin position="273"/>
        <end position="405"/>
    </location>
</feature>
<organism evidence="3 4">
    <name type="scientific">Reticulomyxa filosa</name>
    <dbReference type="NCBI Taxonomy" id="46433"/>
    <lineage>
        <taxon>Eukaryota</taxon>
        <taxon>Sar</taxon>
        <taxon>Rhizaria</taxon>
        <taxon>Retaria</taxon>
        <taxon>Foraminifera</taxon>
        <taxon>Monothalamids</taxon>
        <taxon>Reticulomyxidae</taxon>
        <taxon>Reticulomyxa</taxon>
    </lineage>
</organism>
<feature type="compositionally biased region" description="Basic and acidic residues" evidence="1">
    <location>
        <begin position="59"/>
        <end position="74"/>
    </location>
</feature>
<evidence type="ECO:0000313" key="4">
    <source>
        <dbReference type="Proteomes" id="UP000023152"/>
    </source>
</evidence>
<sequence length="420" mass="48798">MGNCYPDRSTLFHSNDSPSTQQQHHSDQPAILNSATQLAAKKRKDELAERLRNPGLTVDKQKHDGSFESNSRNRPEFAQEAVKITNQFWLEHIQSLTDEKKAVKKKKFFLSKSDIFFCASVTLYGHLFCRLSDCRQIFLERGKVEDVSIELLQSIGQLLSIVSKKNISKIQMDLRKLGAVYCEFGITDKHYHLFLQALHWTFEESSGGRNVYSLRIKFCLEHIFTTSAKIITGKDFTSLFGDRVLDFWSLEFLDSLDICLAHPTGIFYFLLLKFADMGYNMTRREYFDRYLEQSFCVEYMSFLRKFNAFKGLSSHRERYEKALEIYRAHLSLSAQEYIELSNQDYVDQVGFFLKHELDNFAQYQSNGSENETDESPVYLIKSTLLDNVYNDVAKIIEKDIWPQFVAAIHSIKEATRPQVV</sequence>
<dbReference type="InterPro" id="IPR016137">
    <property type="entry name" value="RGS"/>
</dbReference>
<gene>
    <name evidence="3" type="ORF">RFI_04280</name>
</gene>
<dbReference type="PROSITE" id="PS50132">
    <property type="entry name" value="RGS"/>
    <property type="match status" value="1"/>
</dbReference>
<proteinExistence type="predicted"/>
<protein>
    <recommendedName>
        <fullName evidence="2">RGS domain-containing protein</fullName>
    </recommendedName>
</protein>
<feature type="compositionally biased region" description="Polar residues" evidence="1">
    <location>
        <begin position="11"/>
        <end position="23"/>
    </location>
</feature>
<evidence type="ECO:0000259" key="2">
    <source>
        <dbReference type="PROSITE" id="PS50132"/>
    </source>
</evidence>
<dbReference type="AlphaFoldDB" id="X6P3R6"/>
<dbReference type="Proteomes" id="UP000023152">
    <property type="component" value="Unassembled WGS sequence"/>
</dbReference>
<dbReference type="InterPro" id="IPR044926">
    <property type="entry name" value="RGS_subdomain_2"/>
</dbReference>
<dbReference type="Gene3D" id="1.10.167.10">
    <property type="entry name" value="Regulator of G-protein Signalling 4, domain 2"/>
    <property type="match status" value="1"/>
</dbReference>
<dbReference type="SUPFAM" id="SSF46458">
    <property type="entry name" value="Globin-like"/>
    <property type="match status" value="1"/>
</dbReference>
<evidence type="ECO:0000313" key="3">
    <source>
        <dbReference type="EMBL" id="ETO32836.1"/>
    </source>
</evidence>
<reference evidence="3 4" key="1">
    <citation type="journal article" date="2013" name="Curr. Biol.">
        <title>The Genome of the Foraminiferan Reticulomyxa filosa.</title>
        <authorList>
            <person name="Glockner G."/>
            <person name="Hulsmann N."/>
            <person name="Schleicher M."/>
            <person name="Noegel A.A."/>
            <person name="Eichinger L."/>
            <person name="Gallinger C."/>
            <person name="Pawlowski J."/>
            <person name="Sierra R."/>
            <person name="Euteneuer U."/>
            <person name="Pillet L."/>
            <person name="Moustafa A."/>
            <person name="Platzer M."/>
            <person name="Groth M."/>
            <person name="Szafranski K."/>
            <person name="Schliwa M."/>
        </authorList>
    </citation>
    <scope>NUCLEOTIDE SEQUENCE [LARGE SCALE GENOMIC DNA]</scope>
</reference>
<keyword evidence="4" id="KW-1185">Reference proteome</keyword>
<accession>X6P3R6</accession>
<dbReference type="Gene3D" id="1.10.490.10">
    <property type="entry name" value="Globins"/>
    <property type="match status" value="1"/>
</dbReference>
<dbReference type="SUPFAM" id="SSF48097">
    <property type="entry name" value="Regulator of G-protein signaling, RGS"/>
    <property type="match status" value="1"/>
</dbReference>